<evidence type="ECO:0000256" key="1">
    <source>
        <dbReference type="ARBA" id="ARBA00022553"/>
    </source>
</evidence>
<dbReference type="Pfam" id="PF00610">
    <property type="entry name" value="DEP"/>
    <property type="match status" value="1"/>
</dbReference>
<evidence type="ECO:0000259" key="6">
    <source>
        <dbReference type="PROSITE" id="PS50219"/>
    </source>
</evidence>
<dbReference type="SMART" id="SM00036">
    <property type="entry name" value="CNH"/>
    <property type="match status" value="1"/>
</dbReference>
<dbReference type="InterPro" id="IPR001180">
    <property type="entry name" value="CNH_dom"/>
</dbReference>
<dbReference type="Pfam" id="PF00780">
    <property type="entry name" value="CNH"/>
    <property type="match status" value="1"/>
</dbReference>
<feature type="compositionally biased region" description="Low complexity" evidence="3">
    <location>
        <begin position="673"/>
        <end position="704"/>
    </location>
</feature>
<dbReference type="InParanoid" id="A0A168LJ73"/>
<dbReference type="CDD" id="cd00160">
    <property type="entry name" value="RhoGEF"/>
    <property type="match status" value="1"/>
</dbReference>
<sequence length="1209" mass="136501">MQQSSFTEASSPSASPPPPPPPHLCDNGVSPLATPTPIRLEQLSRKTSAKWYSPLRLSSKRSSQQYYRHKPSTTTISPYSTDGKGKAVAISPAPSSSTGLANSGNDRIDEIKRSRSFAYGSIPLSSSRSHTVALSTTGSITTNTPTMMPPHIYPALLSRVAHEFQRNMILTDHLKNGIEYKNSFSGQEAIDLLARIISINDRFLALVIGRALGSQRFFHDVGYEYRLMDSPEELYQFEQDSSFLSNPTATSITVGSSSTHQDEHLVQQCDSPTTTISPGTTTPSNSSSVNELYTQHPDDRNRLDQHAVPFPNGIITSLTFCYSPTCHGDSPCYSYTCPKRRSVKRHVITGQHHHQLHPQDHPLWADLVPESEYNQIPTKERKRQEAIYELIYTETNYIKDLEYLDEMWIQPLTQSDIIPESRRSLFVDTVFSNISSIYAINVRLMTALLDRQKERLVVHAIADIMVDFVMDFEPYIKYGARQHEAKYALEHERYINPRLDWFINETERHPSSYKLELNGYLTKPTTRLGKYLLLLHEILKRTPEGHPDYDDIPKAITIIKQFLARVNAQAGRTKNRFDLERIHENMVFKNKADTMDLGLLKESRTIIKQGVLRKTPNSESTEYQVILLDHYLVVAKVKVGRGGALKYVIQKRPMALDLLTVFVPKEHKEYVSSNYSSSSTQHQPVSSTIASSTGNSSNISSESNKATNRRSLSNALGQFPQKRTSSILPYVNINNTSSPMMLRPFNDLSYYSAAAQQIGANASNKPASFTIAPTTIIHERERKVGFPIVFDYQGRRSHTDILILYATSDATRKPWVDKIVKQQKERQKRNRPMFELGCAVEPGHFGLSIRINHIVTFNNGQQYILATDDGVYVGHTSGKKTPHKILSLPKVTQVQVVESAQMLLVLADRTLWDYGLDSVNGKPESQPLGNRVQSHVPFFYVGQCLQRTLVCVPRVSALKSTITTFEPISTITGIMATGDPANSNGTDDTSKESSGAEGRRLSSMLGRLRGTYQHSDLRLKRLKEFYVPCEVWAIELSPSKMLVTSSRGMILVDIKTDKPQQLLDPSDKHLTFVTDREREEASHIGQPMKHMAIFRTPRGDHFVCYDEYGFYIDGKGNRLYSNFLVEWEGSPEAFAYHHPYVIAFEPSFIEIRHIVTGELEQVIRGSHIRCLNNGHKTEKPLIFGVTADEKRKQSSIFYLQLIQAAQRHP</sequence>
<feature type="region of interest" description="Disordered" evidence="3">
    <location>
        <begin position="673"/>
        <end position="710"/>
    </location>
</feature>
<feature type="region of interest" description="Disordered" evidence="3">
    <location>
        <begin position="976"/>
        <end position="1000"/>
    </location>
</feature>
<dbReference type="PROSITE" id="PS50219">
    <property type="entry name" value="CNH"/>
    <property type="match status" value="1"/>
</dbReference>
<dbReference type="GO" id="GO:0005085">
    <property type="term" value="F:guanyl-nucleotide exchange factor activity"/>
    <property type="evidence" value="ECO:0007669"/>
    <property type="project" value="UniProtKB-KW"/>
</dbReference>
<dbReference type="PANTHER" id="PTHR46572">
    <property type="entry name" value="RHO1 GDP-GTP EXCHANGE PROTEIN 1-RELATED"/>
    <property type="match status" value="1"/>
</dbReference>
<feature type="compositionally biased region" description="Pro residues" evidence="3">
    <location>
        <begin position="14"/>
        <end position="23"/>
    </location>
</feature>
<dbReference type="GO" id="GO:0035556">
    <property type="term" value="P:intracellular signal transduction"/>
    <property type="evidence" value="ECO:0007669"/>
    <property type="project" value="InterPro"/>
</dbReference>
<dbReference type="SUPFAM" id="SSF50729">
    <property type="entry name" value="PH domain-like"/>
    <property type="match status" value="1"/>
</dbReference>
<dbReference type="InterPro" id="IPR041675">
    <property type="entry name" value="PH_5"/>
</dbReference>
<dbReference type="SUPFAM" id="SSF46785">
    <property type="entry name" value="Winged helix' DNA-binding domain"/>
    <property type="match status" value="1"/>
</dbReference>
<feature type="region of interest" description="Disordered" evidence="3">
    <location>
        <begin position="60"/>
        <end position="106"/>
    </location>
</feature>
<feature type="domain" description="CNH" evidence="6">
    <location>
        <begin position="848"/>
        <end position="1178"/>
    </location>
</feature>
<dbReference type="AlphaFoldDB" id="A0A168LJ73"/>
<feature type="domain" description="DH" evidence="4">
    <location>
        <begin position="382"/>
        <end position="569"/>
    </location>
</feature>
<dbReference type="SMART" id="SM00049">
    <property type="entry name" value="DEP"/>
    <property type="match status" value="1"/>
</dbReference>
<dbReference type="SUPFAM" id="SSF48065">
    <property type="entry name" value="DBL homology domain (DH-domain)"/>
    <property type="match status" value="1"/>
</dbReference>
<dbReference type="SMART" id="SM00325">
    <property type="entry name" value="RhoGEF"/>
    <property type="match status" value="1"/>
</dbReference>
<feature type="region of interest" description="Disordered" evidence="3">
    <location>
        <begin position="272"/>
        <end position="292"/>
    </location>
</feature>
<feature type="compositionally biased region" description="Polar residues" evidence="3">
    <location>
        <begin position="60"/>
        <end position="80"/>
    </location>
</feature>
<keyword evidence="8" id="KW-1185">Reference proteome</keyword>
<feature type="domain" description="DEP" evidence="5">
    <location>
        <begin position="164"/>
        <end position="239"/>
    </location>
</feature>
<dbReference type="OrthoDB" id="2272012at2759"/>
<proteinExistence type="predicted"/>
<dbReference type="Gene3D" id="2.30.29.30">
    <property type="entry name" value="Pleckstrin-homology domain (PH domain)/Phosphotyrosine-binding domain (PTB)"/>
    <property type="match status" value="1"/>
</dbReference>
<evidence type="ECO:0000313" key="7">
    <source>
        <dbReference type="EMBL" id="SAL96901.1"/>
    </source>
</evidence>
<dbReference type="Pfam" id="PF15405">
    <property type="entry name" value="PH_5"/>
    <property type="match status" value="1"/>
</dbReference>
<keyword evidence="1" id="KW-0597">Phosphoprotein</keyword>
<dbReference type="EMBL" id="LT551459">
    <property type="protein sequence ID" value="SAL96901.1"/>
    <property type="molecule type" value="Genomic_DNA"/>
</dbReference>
<dbReference type="InterPro" id="IPR052233">
    <property type="entry name" value="Rho-type_GEFs"/>
</dbReference>
<feature type="region of interest" description="Disordered" evidence="3">
    <location>
        <begin position="1"/>
        <end position="45"/>
    </location>
</feature>
<dbReference type="STRING" id="4829.A0A168LJ73"/>
<dbReference type="InterPro" id="IPR036390">
    <property type="entry name" value="WH_DNA-bd_sf"/>
</dbReference>
<name>A0A168LJ73_ABSGL</name>
<gene>
    <name evidence="7" type="primary">ABSGL_02351.1 scaffold 3364</name>
</gene>
<dbReference type="Gene3D" id="1.20.900.10">
    <property type="entry name" value="Dbl homology (DH) domain"/>
    <property type="match status" value="1"/>
</dbReference>
<dbReference type="InterPro" id="IPR011993">
    <property type="entry name" value="PH-like_dom_sf"/>
</dbReference>
<dbReference type="InterPro" id="IPR000591">
    <property type="entry name" value="DEP_dom"/>
</dbReference>
<dbReference type="PANTHER" id="PTHR46572:SF2">
    <property type="entry name" value="RHO1 GDP-GTP EXCHANGE PROTEIN 1-RELATED"/>
    <property type="match status" value="1"/>
</dbReference>
<dbReference type="OMA" id="IMVDMRT"/>
<dbReference type="Proteomes" id="UP000078561">
    <property type="component" value="Unassembled WGS sequence"/>
</dbReference>
<keyword evidence="2" id="KW-0344">Guanine-nucleotide releasing factor</keyword>
<evidence type="ECO:0008006" key="9">
    <source>
        <dbReference type="Google" id="ProtNLM"/>
    </source>
</evidence>
<dbReference type="PROSITE" id="PS50186">
    <property type="entry name" value="DEP"/>
    <property type="match status" value="1"/>
</dbReference>
<evidence type="ECO:0000313" key="8">
    <source>
        <dbReference type="Proteomes" id="UP000078561"/>
    </source>
</evidence>
<dbReference type="Pfam" id="PF00621">
    <property type="entry name" value="RhoGEF"/>
    <property type="match status" value="1"/>
</dbReference>
<feature type="compositionally biased region" description="Low complexity" evidence="3">
    <location>
        <begin position="272"/>
        <end position="288"/>
    </location>
</feature>
<organism evidence="7">
    <name type="scientific">Absidia glauca</name>
    <name type="common">Pin mould</name>
    <dbReference type="NCBI Taxonomy" id="4829"/>
    <lineage>
        <taxon>Eukaryota</taxon>
        <taxon>Fungi</taxon>
        <taxon>Fungi incertae sedis</taxon>
        <taxon>Mucoromycota</taxon>
        <taxon>Mucoromycotina</taxon>
        <taxon>Mucoromycetes</taxon>
        <taxon>Mucorales</taxon>
        <taxon>Cunninghamellaceae</taxon>
        <taxon>Absidia</taxon>
    </lineage>
</organism>
<protein>
    <recommendedName>
        <fullName evidence="9">DH domain-containing protein</fullName>
    </recommendedName>
</protein>
<dbReference type="InterPro" id="IPR000219">
    <property type="entry name" value="DH_dom"/>
</dbReference>
<dbReference type="InterPro" id="IPR036388">
    <property type="entry name" value="WH-like_DNA-bd_sf"/>
</dbReference>
<accession>A0A168LJ73</accession>
<evidence type="ECO:0000259" key="5">
    <source>
        <dbReference type="PROSITE" id="PS50186"/>
    </source>
</evidence>
<evidence type="ECO:0000256" key="2">
    <source>
        <dbReference type="ARBA" id="ARBA00022658"/>
    </source>
</evidence>
<dbReference type="InterPro" id="IPR035899">
    <property type="entry name" value="DBL_dom_sf"/>
</dbReference>
<evidence type="ECO:0000259" key="4">
    <source>
        <dbReference type="PROSITE" id="PS50010"/>
    </source>
</evidence>
<evidence type="ECO:0000256" key="3">
    <source>
        <dbReference type="SAM" id="MobiDB-lite"/>
    </source>
</evidence>
<dbReference type="Gene3D" id="1.10.10.10">
    <property type="entry name" value="Winged helix-like DNA-binding domain superfamily/Winged helix DNA-binding domain"/>
    <property type="match status" value="1"/>
</dbReference>
<dbReference type="PROSITE" id="PS50010">
    <property type="entry name" value="DH_2"/>
    <property type="match status" value="1"/>
</dbReference>
<feature type="compositionally biased region" description="Polar residues" evidence="3">
    <location>
        <begin position="93"/>
        <end position="105"/>
    </location>
</feature>
<reference evidence="7" key="1">
    <citation type="submission" date="2016-04" db="EMBL/GenBank/DDBJ databases">
        <authorList>
            <person name="Evans L.H."/>
            <person name="Alamgir A."/>
            <person name="Owens N."/>
            <person name="Weber N.D."/>
            <person name="Virtaneva K."/>
            <person name="Barbian K."/>
            <person name="Babar A."/>
            <person name="Rosenke K."/>
        </authorList>
    </citation>
    <scope>NUCLEOTIDE SEQUENCE [LARGE SCALE GENOMIC DNA]</scope>
    <source>
        <strain evidence="7">CBS 101.48</strain>
    </source>
</reference>